<dbReference type="PANTHER" id="PTHR31286:SF99">
    <property type="entry name" value="DUF4283 DOMAIN-CONTAINING PROTEIN"/>
    <property type="match status" value="1"/>
</dbReference>
<evidence type="ECO:0000259" key="2">
    <source>
        <dbReference type="Pfam" id="PF14111"/>
    </source>
</evidence>
<dbReference type="PANTHER" id="PTHR31286">
    <property type="entry name" value="GLYCINE-RICH CELL WALL STRUCTURAL PROTEIN 1.8-LIKE"/>
    <property type="match status" value="1"/>
</dbReference>
<feature type="compositionally biased region" description="Polar residues" evidence="1">
    <location>
        <begin position="31"/>
        <end position="60"/>
    </location>
</feature>
<feature type="compositionally biased region" description="Basic and acidic residues" evidence="1">
    <location>
        <begin position="92"/>
        <end position="101"/>
    </location>
</feature>
<name>A0A6N2LTG5_SALVM</name>
<feature type="compositionally biased region" description="Basic and acidic residues" evidence="1">
    <location>
        <begin position="354"/>
        <end position="390"/>
    </location>
</feature>
<feature type="compositionally biased region" description="Low complexity" evidence="1">
    <location>
        <begin position="70"/>
        <end position="81"/>
    </location>
</feature>
<organism evidence="3">
    <name type="scientific">Salix viminalis</name>
    <name type="common">Common osier</name>
    <name type="synonym">Basket willow</name>
    <dbReference type="NCBI Taxonomy" id="40686"/>
    <lineage>
        <taxon>Eukaryota</taxon>
        <taxon>Viridiplantae</taxon>
        <taxon>Streptophyta</taxon>
        <taxon>Embryophyta</taxon>
        <taxon>Tracheophyta</taxon>
        <taxon>Spermatophyta</taxon>
        <taxon>Magnoliopsida</taxon>
        <taxon>eudicotyledons</taxon>
        <taxon>Gunneridae</taxon>
        <taxon>Pentapetalae</taxon>
        <taxon>rosids</taxon>
        <taxon>fabids</taxon>
        <taxon>Malpighiales</taxon>
        <taxon>Salicaceae</taxon>
        <taxon>Saliceae</taxon>
        <taxon>Salix</taxon>
    </lineage>
</organism>
<proteinExistence type="predicted"/>
<dbReference type="Pfam" id="PF14111">
    <property type="entry name" value="DUF4283"/>
    <property type="match status" value="1"/>
</dbReference>
<dbReference type="AlphaFoldDB" id="A0A6N2LTG5"/>
<dbReference type="InterPro" id="IPR040256">
    <property type="entry name" value="At4g02000-like"/>
</dbReference>
<feature type="region of interest" description="Disordered" evidence="1">
    <location>
        <begin position="1"/>
        <end position="144"/>
    </location>
</feature>
<feature type="compositionally biased region" description="Basic and acidic residues" evidence="1">
    <location>
        <begin position="121"/>
        <end position="134"/>
    </location>
</feature>
<feature type="region of interest" description="Disordered" evidence="1">
    <location>
        <begin position="354"/>
        <end position="490"/>
    </location>
</feature>
<reference evidence="3" key="1">
    <citation type="submission" date="2019-03" db="EMBL/GenBank/DDBJ databases">
        <authorList>
            <person name="Mank J."/>
            <person name="Almeida P."/>
        </authorList>
    </citation>
    <scope>NUCLEOTIDE SEQUENCE</scope>
    <source>
        <strain evidence="3">78183</strain>
    </source>
</reference>
<dbReference type="InterPro" id="IPR025558">
    <property type="entry name" value="DUF4283"/>
</dbReference>
<gene>
    <name evidence="3" type="ORF">SVIM_LOCUS275623</name>
</gene>
<feature type="domain" description="DUF4283" evidence="2">
    <location>
        <begin position="158"/>
        <end position="240"/>
    </location>
</feature>
<dbReference type="EMBL" id="CAADRP010001608">
    <property type="protein sequence ID" value="VFU44669.1"/>
    <property type="molecule type" value="Genomic_DNA"/>
</dbReference>
<evidence type="ECO:0000313" key="3">
    <source>
        <dbReference type="EMBL" id="VFU44669.1"/>
    </source>
</evidence>
<evidence type="ECO:0000256" key="1">
    <source>
        <dbReference type="SAM" id="MobiDB-lite"/>
    </source>
</evidence>
<feature type="compositionally biased region" description="Low complexity" evidence="1">
    <location>
        <begin position="396"/>
        <end position="407"/>
    </location>
</feature>
<sequence length="490" mass="54369">MSVNHQKLDNPPISQTSQLHRKSGRLLQLGKIQNSHQRTNPRSKNDKTPFSNPTATTWPTIISIFNLDNPTMPQPTTTQVPADKPQEATGDPTRKGTHEAPKANQQGGTNPPLGQAASWADKVRVSDSTTRHTQEPLPQKPAGSRLKIPAGMVMHSMDHWKKCIIGFFIGCKMPYHAVSSIAKKAWKPYGMDQVTTMADGFYVFRFRTEEALGAVLERGPWMFGGKNIILQKWTPKFQFDKSRITSIPVWIRLKGLPLPLWTKQGLSLAASMVGTPLSCDEPTISCSRLDYARLCIELNANLPFVHQFEIEIPLTEEPQLVKVDYEWKPPRCERCQCFGHNCVAKEEQILKHNNKDEKKQVDQPEKVVKETLVRGNGDQETKTGEKGKDKEEDDTTSSPSPQASTSTKLPAGPCAQAKCKVPELSQEESCSSDKAATEPTGKGKWPLDDEDITSKSKGKALAISEPIPPQSPVKVKKKKGGKKKQEARGL</sequence>
<protein>
    <recommendedName>
        <fullName evidence="2">DUF4283 domain-containing protein</fullName>
    </recommendedName>
</protein>
<accession>A0A6N2LTG5</accession>